<evidence type="ECO:0000313" key="3">
    <source>
        <dbReference type="Proteomes" id="UP000275267"/>
    </source>
</evidence>
<keyword evidence="3" id="KW-1185">Reference proteome</keyword>
<comment type="caution">
    <text evidence="2">The sequence shown here is derived from an EMBL/GenBank/DDBJ whole genome shotgun (WGS) entry which is preliminary data.</text>
</comment>
<evidence type="ECO:0000256" key="1">
    <source>
        <dbReference type="SAM" id="MobiDB-lite"/>
    </source>
</evidence>
<dbReference type="OrthoDB" id="428658at2759"/>
<dbReference type="AlphaFoldDB" id="A0A3L6RGZ3"/>
<dbReference type="EMBL" id="PQIB02000008">
    <property type="protein sequence ID" value="RLN03596.1"/>
    <property type="molecule type" value="Genomic_DNA"/>
</dbReference>
<name>A0A3L6RGZ3_PANMI</name>
<dbReference type="STRING" id="4540.A0A3L6RGZ3"/>
<dbReference type="Proteomes" id="UP000275267">
    <property type="component" value="Unassembled WGS sequence"/>
</dbReference>
<sequence>MGGGAGVGRVLRTASADGRTNRSYSRKKRSDGVRYFFGGRTVFSECSEHEVSDGSIRIQKHHLKKIKYNDVMEPGMRIHLPVSVAEGEIKKRYETIPTATLHPNKDEIEYLRTLVIHRLMKFKNYPFVELPLAEKTRLSRVMIGTKPWLPVGKNQQDVDELVATSLCLFWKNLCVRFNTRQYSCSSAG</sequence>
<gene>
    <name evidence="2" type="ORF">C2845_PM13G18180</name>
</gene>
<proteinExistence type="predicted"/>
<evidence type="ECO:0000313" key="2">
    <source>
        <dbReference type="EMBL" id="RLN03596.1"/>
    </source>
</evidence>
<protein>
    <submittedName>
        <fullName evidence="2">Uncharacterized protein</fullName>
    </submittedName>
</protein>
<organism evidence="2 3">
    <name type="scientific">Panicum miliaceum</name>
    <name type="common">Proso millet</name>
    <name type="synonym">Broomcorn millet</name>
    <dbReference type="NCBI Taxonomy" id="4540"/>
    <lineage>
        <taxon>Eukaryota</taxon>
        <taxon>Viridiplantae</taxon>
        <taxon>Streptophyta</taxon>
        <taxon>Embryophyta</taxon>
        <taxon>Tracheophyta</taxon>
        <taxon>Spermatophyta</taxon>
        <taxon>Magnoliopsida</taxon>
        <taxon>Liliopsida</taxon>
        <taxon>Poales</taxon>
        <taxon>Poaceae</taxon>
        <taxon>PACMAD clade</taxon>
        <taxon>Panicoideae</taxon>
        <taxon>Panicodae</taxon>
        <taxon>Paniceae</taxon>
        <taxon>Panicinae</taxon>
        <taxon>Panicum</taxon>
        <taxon>Panicum sect. Panicum</taxon>
    </lineage>
</organism>
<reference evidence="3" key="1">
    <citation type="journal article" date="2019" name="Nat. Commun.">
        <title>The genome of broomcorn millet.</title>
        <authorList>
            <person name="Zou C."/>
            <person name="Miki D."/>
            <person name="Li D."/>
            <person name="Tang Q."/>
            <person name="Xiao L."/>
            <person name="Rajput S."/>
            <person name="Deng P."/>
            <person name="Jia W."/>
            <person name="Huang R."/>
            <person name="Zhang M."/>
            <person name="Sun Y."/>
            <person name="Hu J."/>
            <person name="Fu X."/>
            <person name="Schnable P.S."/>
            <person name="Li F."/>
            <person name="Zhang H."/>
            <person name="Feng B."/>
            <person name="Zhu X."/>
            <person name="Liu R."/>
            <person name="Schnable J.C."/>
            <person name="Zhu J.-K."/>
            <person name="Zhang H."/>
        </authorList>
    </citation>
    <scope>NUCLEOTIDE SEQUENCE [LARGE SCALE GENOMIC DNA]</scope>
</reference>
<accession>A0A3L6RGZ3</accession>
<feature type="region of interest" description="Disordered" evidence="1">
    <location>
        <begin position="1"/>
        <end position="25"/>
    </location>
</feature>